<name>A0A383EM14_9ZZZZ</name>
<proteinExistence type="predicted"/>
<protein>
    <submittedName>
        <fullName evidence="1">Uncharacterized protein</fullName>
    </submittedName>
</protein>
<sequence>MDDREITVTLTGLEFGALAGAVSTEA</sequence>
<organism evidence="1">
    <name type="scientific">marine metagenome</name>
    <dbReference type="NCBI Taxonomy" id="408172"/>
    <lineage>
        <taxon>unclassified sequences</taxon>
        <taxon>metagenomes</taxon>
        <taxon>ecological metagenomes</taxon>
    </lineage>
</organism>
<feature type="non-terminal residue" evidence="1">
    <location>
        <position position="26"/>
    </location>
</feature>
<gene>
    <name evidence="1" type="ORF">METZ01_LOCUS510741</name>
</gene>
<dbReference type="AlphaFoldDB" id="A0A383EM14"/>
<evidence type="ECO:0000313" key="1">
    <source>
        <dbReference type="EMBL" id="SVE57887.1"/>
    </source>
</evidence>
<dbReference type="EMBL" id="UINC01227129">
    <property type="protein sequence ID" value="SVE57887.1"/>
    <property type="molecule type" value="Genomic_DNA"/>
</dbReference>
<accession>A0A383EM14</accession>
<reference evidence="1" key="1">
    <citation type="submission" date="2018-05" db="EMBL/GenBank/DDBJ databases">
        <authorList>
            <person name="Lanie J.A."/>
            <person name="Ng W.-L."/>
            <person name="Kazmierczak K.M."/>
            <person name="Andrzejewski T.M."/>
            <person name="Davidsen T.M."/>
            <person name="Wayne K.J."/>
            <person name="Tettelin H."/>
            <person name="Glass J.I."/>
            <person name="Rusch D."/>
            <person name="Podicherti R."/>
            <person name="Tsui H.-C.T."/>
            <person name="Winkler M.E."/>
        </authorList>
    </citation>
    <scope>NUCLEOTIDE SEQUENCE</scope>
</reference>